<comment type="caution">
    <text evidence="2">The sequence shown here is derived from an EMBL/GenBank/DDBJ whole genome shotgun (WGS) entry which is preliminary data.</text>
</comment>
<gene>
    <name evidence="2" type="ORF">ACFQ4P_12375</name>
</gene>
<dbReference type="Proteomes" id="UP001597196">
    <property type="component" value="Unassembled WGS sequence"/>
</dbReference>
<feature type="chain" id="PRO_5047383665" evidence="1">
    <location>
        <begin position="27"/>
        <end position="138"/>
    </location>
</feature>
<organism evidence="2 3">
    <name type="scientific">Lacticaseibacillus mingshuiensis</name>
    <dbReference type="NCBI Taxonomy" id="2799574"/>
    <lineage>
        <taxon>Bacteria</taxon>
        <taxon>Bacillati</taxon>
        <taxon>Bacillota</taxon>
        <taxon>Bacilli</taxon>
        <taxon>Lactobacillales</taxon>
        <taxon>Lactobacillaceae</taxon>
        <taxon>Lacticaseibacillus</taxon>
    </lineage>
</organism>
<reference evidence="3" key="1">
    <citation type="journal article" date="2019" name="Int. J. Syst. Evol. Microbiol.">
        <title>The Global Catalogue of Microorganisms (GCM) 10K type strain sequencing project: providing services to taxonomists for standard genome sequencing and annotation.</title>
        <authorList>
            <consortium name="The Broad Institute Genomics Platform"/>
            <consortium name="The Broad Institute Genome Sequencing Center for Infectious Disease"/>
            <person name="Wu L."/>
            <person name="Ma J."/>
        </authorList>
    </citation>
    <scope>NUCLEOTIDE SEQUENCE [LARGE SCALE GENOMIC DNA]</scope>
    <source>
        <strain evidence="3">CCM 8980</strain>
    </source>
</reference>
<keyword evidence="3" id="KW-1185">Reference proteome</keyword>
<evidence type="ECO:0000256" key="1">
    <source>
        <dbReference type="SAM" id="SignalP"/>
    </source>
</evidence>
<evidence type="ECO:0000313" key="2">
    <source>
        <dbReference type="EMBL" id="MFD1431027.1"/>
    </source>
</evidence>
<sequence>MKYPLLSVAIVGLVLTGLPLETQVHASVNEVENVQSLNTTPSVITSIPTEGEDYEVVPISQVPSTTLSYIADGRTLNMSAAPGGAFHGYMYIVLLNKKQAVAFNYGGTADAFYQWPQLLTDHKITRLGRYDGFKGLYA</sequence>
<accession>A0ABW4CKZ6</accession>
<evidence type="ECO:0000313" key="3">
    <source>
        <dbReference type="Proteomes" id="UP001597196"/>
    </source>
</evidence>
<proteinExistence type="predicted"/>
<feature type="signal peptide" evidence="1">
    <location>
        <begin position="1"/>
        <end position="26"/>
    </location>
</feature>
<dbReference type="EMBL" id="JBHTOC010000026">
    <property type="protein sequence ID" value="MFD1431027.1"/>
    <property type="molecule type" value="Genomic_DNA"/>
</dbReference>
<name>A0ABW4CKZ6_9LACO</name>
<keyword evidence="1" id="KW-0732">Signal</keyword>
<protein>
    <submittedName>
        <fullName evidence="2">Uncharacterized protein</fullName>
    </submittedName>
</protein>
<dbReference type="RefSeq" id="WP_203637173.1">
    <property type="nucleotide sequence ID" value="NZ_BOLS01000028.1"/>
</dbReference>